<gene>
    <name evidence="2" type="ORF">B5M45_02460</name>
</gene>
<keyword evidence="3" id="KW-1185">Reference proteome</keyword>
<sequence>MNRTLACALLFGTVVFANAGLGTGAGGAQADPGTGICNQLAMCSYVWCPGSPLPMPDVVWDMNRCHHYYGGSLGHPGTEGGIQVGAHILEGDPSPANTCNGSPICLPGL</sequence>
<organism evidence="2 3">
    <name type="scientific">Mycobacterium simiae</name>
    <name type="common">Mycobacterium habana</name>
    <dbReference type="NCBI Taxonomy" id="1784"/>
    <lineage>
        <taxon>Bacteria</taxon>
        <taxon>Bacillati</taxon>
        <taxon>Actinomycetota</taxon>
        <taxon>Actinomycetes</taxon>
        <taxon>Mycobacteriales</taxon>
        <taxon>Mycobacteriaceae</taxon>
        <taxon>Mycobacterium</taxon>
        <taxon>Mycobacterium simiae complex</taxon>
    </lineage>
</organism>
<evidence type="ECO:0000256" key="1">
    <source>
        <dbReference type="SAM" id="SignalP"/>
    </source>
</evidence>
<keyword evidence="1" id="KW-0732">Signal</keyword>
<comment type="caution">
    <text evidence="2">The sequence shown here is derived from an EMBL/GenBank/DDBJ whole genome shotgun (WGS) entry which is preliminary data.</text>
</comment>
<evidence type="ECO:0000313" key="3">
    <source>
        <dbReference type="Proteomes" id="UP000193040"/>
    </source>
</evidence>
<dbReference type="AlphaFoldDB" id="A0A1X0YG51"/>
<proteinExistence type="predicted"/>
<dbReference type="STRING" id="1784.VC42_04900"/>
<accession>A0A1X0YG51</accession>
<dbReference type="EMBL" id="MZZM01000005">
    <property type="protein sequence ID" value="ORJ64090.1"/>
    <property type="molecule type" value="Genomic_DNA"/>
</dbReference>
<name>A0A1X0YG51_MYCSI</name>
<feature type="signal peptide" evidence="1">
    <location>
        <begin position="1"/>
        <end position="19"/>
    </location>
</feature>
<reference evidence="2 3" key="1">
    <citation type="submission" date="2017-03" db="EMBL/GenBank/DDBJ databases">
        <title>Genomic insights into Mycobacterium simiae human colonization.</title>
        <authorList>
            <person name="Steffani J.L."/>
            <person name="Brunck M.E."/>
            <person name="Cruz E."/>
            <person name="Montiel R."/>
            <person name="Barona F."/>
        </authorList>
    </citation>
    <scope>NUCLEOTIDE SEQUENCE [LARGE SCALE GENOMIC DNA]</scope>
    <source>
        <strain evidence="2 3">MsiGto</strain>
    </source>
</reference>
<dbReference type="Proteomes" id="UP000193040">
    <property type="component" value="Unassembled WGS sequence"/>
</dbReference>
<dbReference type="RefSeq" id="WP_084947591.1">
    <property type="nucleotide sequence ID" value="NZ_MZZM01000005.1"/>
</dbReference>
<protein>
    <submittedName>
        <fullName evidence="2">Uncharacterized protein</fullName>
    </submittedName>
</protein>
<feature type="chain" id="PRO_5038993630" evidence="1">
    <location>
        <begin position="20"/>
        <end position="109"/>
    </location>
</feature>
<evidence type="ECO:0000313" key="2">
    <source>
        <dbReference type="EMBL" id="ORJ64090.1"/>
    </source>
</evidence>